<gene>
    <name evidence="2" type="ORF">P6N53_16245</name>
</gene>
<dbReference type="GO" id="GO:0006071">
    <property type="term" value="P:glycerol metabolic process"/>
    <property type="evidence" value="ECO:0007669"/>
    <property type="project" value="InterPro"/>
</dbReference>
<dbReference type="SMART" id="SM01120">
    <property type="entry name" value="Dak2"/>
    <property type="match status" value="1"/>
</dbReference>
<evidence type="ECO:0000313" key="2">
    <source>
        <dbReference type="EMBL" id="MDO7788778.1"/>
    </source>
</evidence>
<keyword evidence="3" id="KW-1185">Reference proteome</keyword>
<dbReference type="Pfam" id="PF13684">
    <property type="entry name" value="FakA-like_C"/>
    <property type="match status" value="1"/>
</dbReference>
<evidence type="ECO:0000313" key="3">
    <source>
        <dbReference type="Proteomes" id="UP001172911"/>
    </source>
</evidence>
<feature type="domain" description="DhaL" evidence="1">
    <location>
        <begin position="9"/>
        <end position="201"/>
    </location>
</feature>
<dbReference type="SUPFAM" id="SSF101473">
    <property type="entry name" value="DhaL-like"/>
    <property type="match status" value="1"/>
</dbReference>
<protein>
    <submittedName>
        <fullName evidence="2">DAK2 domain-containing protein</fullName>
    </submittedName>
</protein>
<dbReference type="InterPro" id="IPR004007">
    <property type="entry name" value="DhaL_dom"/>
</dbReference>
<dbReference type="PANTHER" id="PTHR33434">
    <property type="entry name" value="DEGV DOMAIN-CONTAINING PROTEIN DR_1986-RELATED"/>
    <property type="match status" value="1"/>
</dbReference>
<dbReference type="InterPro" id="IPR019986">
    <property type="entry name" value="YloV-like"/>
</dbReference>
<dbReference type="AlphaFoldDB" id="A0AAW7ZHB0"/>
<accession>A0AAW7ZHB0</accession>
<dbReference type="PROSITE" id="PS51480">
    <property type="entry name" value="DHAL"/>
    <property type="match status" value="1"/>
</dbReference>
<reference evidence="2" key="1">
    <citation type="journal article" date="2023" name="J. Hazard. Mater.">
        <title>Anaerobic biodegradation of pyrene and benzo[a]pyrene by a new sulfate-reducing Desulforamulus aquiferis strain DSA.</title>
        <authorList>
            <person name="Zhang Z."/>
            <person name="Sun J."/>
            <person name="Gong X."/>
            <person name="Wang C."/>
            <person name="Wang H."/>
        </authorList>
    </citation>
    <scope>NUCLEOTIDE SEQUENCE</scope>
    <source>
        <strain evidence="2">DSA</strain>
    </source>
</reference>
<dbReference type="PANTHER" id="PTHR33434:SF4">
    <property type="entry name" value="PHOSPHATASE PROTEIN"/>
    <property type="match status" value="1"/>
</dbReference>
<name>A0AAW7ZHB0_9FIRM</name>
<dbReference type="InterPro" id="IPR048394">
    <property type="entry name" value="FakA-like_M"/>
</dbReference>
<dbReference type="RefSeq" id="WP_304545014.1">
    <property type="nucleotide sequence ID" value="NZ_JARPTC010000024.1"/>
</dbReference>
<reference evidence="2" key="2">
    <citation type="submission" date="2023-03" db="EMBL/GenBank/DDBJ databases">
        <authorList>
            <person name="Zhang Z."/>
        </authorList>
    </citation>
    <scope>NUCLEOTIDE SEQUENCE</scope>
    <source>
        <strain evidence="2">DSA</strain>
    </source>
</reference>
<dbReference type="InterPro" id="IPR033470">
    <property type="entry name" value="FakA-like_C"/>
</dbReference>
<dbReference type="Pfam" id="PF02734">
    <property type="entry name" value="Dak2"/>
    <property type="match status" value="1"/>
</dbReference>
<dbReference type="Proteomes" id="UP001172911">
    <property type="component" value="Unassembled WGS sequence"/>
</dbReference>
<dbReference type="InterPro" id="IPR036117">
    <property type="entry name" value="DhaL_dom_sf"/>
</dbReference>
<dbReference type="InterPro" id="IPR050270">
    <property type="entry name" value="DegV_domain_contain"/>
</dbReference>
<dbReference type="GO" id="GO:0004371">
    <property type="term" value="F:glycerone kinase activity"/>
    <property type="evidence" value="ECO:0007669"/>
    <property type="project" value="InterPro"/>
</dbReference>
<sequence>MSLYSFDGQGLKKMILGSTNLLALHKSEIDALNVFPVPDGDTGNNMYLTLLAAAKEIQELETVHIGEMAEAAAQACLMGARGNSGVILSQLVRGFSKALAGKERANAIEVVEALEEGAKLAYQAVMNPVEGTILTVMRRSAEAARNAVAKNYDLLRVMIMTLKEARMALAETPDLLPVLKEAGVVDAGGRGYVIILEGILNGLKQAEDIGLLMDFKARQESKFTQVLTREVDTEIHFTYCTEFLVKGTNIPIETIRHELAPYGDCLMVVGTEQVVKVHIHSNHPGMVLENCLNYGSLHEVAIHNMKEQSRKIKDESDTLTKEIGVVTVGTGEGLMDIMYSLGADSVIVGGQTMNPSTEEIIRAIKSVPAKGILLLPNNKNIILAAEQAAKMVQDKRVIVVPTRTIPQGMGALLSFNPMVNLEENYENMVSASASVLTGEVTRAVRETNYNGFQINHGDLIAIAEGTIVSVGLDLKLILTDMLNKMLEEEHSLVTLYSGEEVMGQAEEIVEYLQEELPDIEFELHQGGQPLYHFILSVE</sequence>
<dbReference type="EMBL" id="JARPTC010000024">
    <property type="protein sequence ID" value="MDO7788778.1"/>
    <property type="molecule type" value="Genomic_DNA"/>
</dbReference>
<evidence type="ECO:0000259" key="1">
    <source>
        <dbReference type="PROSITE" id="PS51480"/>
    </source>
</evidence>
<dbReference type="Gene3D" id="1.25.40.340">
    <property type="match status" value="1"/>
</dbReference>
<organism evidence="2 3">
    <name type="scientific">Desulforamulus aquiferis</name>
    <dbReference type="NCBI Taxonomy" id="1397668"/>
    <lineage>
        <taxon>Bacteria</taxon>
        <taxon>Bacillati</taxon>
        <taxon>Bacillota</taxon>
        <taxon>Clostridia</taxon>
        <taxon>Eubacteriales</taxon>
        <taxon>Peptococcaceae</taxon>
        <taxon>Desulforamulus</taxon>
    </lineage>
</organism>
<proteinExistence type="predicted"/>
<dbReference type="NCBIfam" id="TIGR03599">
    <property type="entry name" value="YloV"/>
    <property type="match status" value="1"/>
</dbReference>
<comment type="caution">
    <text evidence="2">The sequence shown here is derived from an EMBL/GenBank/DDBJ whole genome shotgun (WGS) entry which is preliminary data.</text>
</comment>
<dbReference type="Pfam" id="PF21645">
    <property type="entry name" value="FakA-like_M"/>
    <property type="match status" value="1"/>
</dbReference>
<dbReference type="SMART" id="SM01121">
    <property type="entry name" value="Dak1_2"/>
    <property type="match status" value="1"/>
</dbReference>